<dbReference type="GO" id="GO:0016620">
    <property type="term" value="F:oxidoreductase activity, acting on the aldehyde or oxo group of donors, NAD or NADP as acceptor"/>
    <property type="evidence" value="ECO:0007669"/>
    <property type="project" value="InterPro"/>
</dbReference>
<dbReference type="InterPro" id="IPR013155">
    <property type="entry name" value="M/V/L/I-tRNA-synth_anticd-bd"/>
</dbReference>
<dbReference type="Proteomes" id="UP000028924">
    <property type="component" value="Unassembled WGS sequence"/>
</dbReference>
<dbReference type="GO" id="GO:0005829">
    <property type="term" value="C:cytosol"/>
    <property type="evidence" value="ECO:0007669"/>
    <property type="project" value="TreeGrafter"/>
</dbReference>
<keyword evidence="18" id="KW-1185">Reference proteome</keyword>
<comment type="similarity">
    <text evidence="3">Belongs to the glyceraldehyde-3-phosphate dehydrogenase family.</text>
</comment>
<dbReference type="GO" id="GO:0006006">
    <property type="term" value="P:glucose metabolic process"/>
    <property type="evidence" value="ECO:0007669"/>
    <property type="project" value="InterPro"/>
</dbReference>
<dbReference type="FunFam" id="3.40.50.720:FF:000266">
    <property type="entry name" value="Glyceraldehyde-3-phosphate dehydrogenase"/>
    <property type="match status" value="1"/>
</dbReference>
<comment type="function">
    <text evidence="13">Key enzyme in glycolysis that catalyzes the first step of the pathway by converting D-glyceraldehyde 3-phosphate (G3P) into 3-phospho-D-glyceroyl phosphate. Essential for the maintenance of cellular ATP levels and carbohydrate metabolism.</text>
</comment>
<name>A0A087SIG7_AUXPR</name>
<organism evidence="17 18">
    <name type="scientific">Auxenochlorella protothecoides</name>
    <name type="common">Green microalga</name>
    <name type="synonym">Chlorella protothecoides</name>
    <dbReference type="NCBI Taxonomy" id="3075"/>
    <lineage>
        <taxon>Eukaryota</taxon>
        <taxon>Viridiplantae</taxon>
        <taxon>Chlorophyta</taxon>
        <taxon>core chlorophytes</taxon>
        <taxon>Trebouxiophyceae</taxon>
        <taxon>Chlorellales</taxon>
        <taxon>Chlorellaceae</taxon>
        <taxon>Auxenochlorella</taxon>
    </lineage>
</organism>
<dbReference type="SUPFAM" id="SSF55347">
    <property type="entry name" value="Glyceraldehyde-3-phosphate dehydrogenase-like, C-terminal domain"/>
    <property type="match status" value="1"/>
</dbReference>
<evidence type="ECO:0000256" key="15">
    <source>
        <dbReference type="SAM" id="MobiDB-lite"/>
    </source>
</evidence>
<dbReference type="FunFam" id="1.10.730.10:FF:000011">
    <property type="entry name" value="Leucine--tRNA ligase chloroplastic/mitochondrial"/>
    <property type="match status" value="1"/>
</dbReference>
<dbReference type="RefSeq" id="XP_011398417.1">
    <property type="nucleotide sequence ID" value="XM_011400115.1"/>
</dbReference>
<evidence type="ECO:0000313" key="17">
    <source>
        <dbReference type="EMBL" id="KFM25521.1"/>
    </source>
</evidence>
<dbReference type="Gene3D" id="3.40.50.620">
    <property type="entry name" value="HUPs"/>
    <property type="match status" value="2"/>
</dbReference>
<dbReference type="InterPro" id="IPR020828">
    <property type="entry name" value="GlycerAld_3-P_DH_NAD(P)-bd"/>
</dbReference>
<reference evidence="17 18" key="1">
    <citation type="journal article" date="2014" name="BMC Genomics">
        <title>Oil accumulation mechanisms of the oleaginous microalga Chlorella protothecoides revealed through its genome, transcriptomes, and proteomes.</title>
        <authorList>
            <person name="Gao C."/>
            <person name="Wang Y."/>
            <person name="Shen Y."/>
            <person name="Yan D."/>
            <person name="He X."/>
            <person name="Dai J."/>
            <person name="Wu Q."/>
        </authorList>
    </citation>
    <scope>NUCLEOTIDE SEQUENCE [LARGE SCALE GENOMIC DNA]</scope>
    <source>
        <strain evidence="17 18">0710</strain>
    </source>
</reference>
<dbReference type="FunFam" id="1.10.730.10:FF:000012">
    <property type="entry name" value="Leucine--tRNA ligase"/>
    <property type="match status" value="1"/>
</dbReference>
<comment type="pathway">
    <text evidence="1">Carbohydrate degradation; glycolysis; pyruvate from D-glyceraldehyde 3-phosphate: step 1/5.</text>
</comment>
<dbReference type="Gene3D" id="3.90.740.10">
    <property type="entry name" value="Valyl/Leucyl/Isoleucyl-tRNA synthetase, editing domain"/>
    <property type="match status" value="1"/>
</dbReference>
<dbReference type="Pfam" id="PF00133">
    <property type="entry name" value="tRNA-synt_1"/>
    <property type="match status" value="2"/>
</dbReference>
<protein>
    <submittedName>
        <fullName evidence="17">Leucine-tRNA ligase</fullName>
    </submittedName>
</protein>
<evidence type="ECO:0000256" key="2">
    <source>
        <dbReference type="ARBA" id="ARBA00005594"/>
    </source>
</evidence>
<gene>
    <name evidence="17" type="ORF">F751_0548</name>
</gene>
<dbReference type="SUPFAM" id="SSF50677">
    <property type="entry name" value="ValRS/IleRS/LeuRS editing domain"/>
    <property type="match status" value="1"/>
</dbReference>
<dbReference type="InterPro" id="IPR009080">
    <property type="entry name" value="tRNAsynth_Ia_anticodon-bd"/>
</dbReference>
<comment type="subunit">
    <text evidence="4">Homotetramer.</text>
</comment>
<dbReference type="HAMAP" id="MF_00049_B">
    <property type="entry name" value="Leu_tRNA_synth_B"/>
    <property type="match status" value="1"/>
</dbReference>
<dbReference type="GO" id="GO:0051287">
    <property type="term" value="F:NAD binding"/>
    <property type="evidence" value="ECO:0007669"/>
    <property type="project" value="InterPro"/>
</dbReference>
<evidence type="ECO:0000256" key="6">
    <source>
        <dbReference type="ARBA" id="ARBA00022741"/>
    </source>
</evidence>
<evidence type="ECO:0000256" key="5">
    <source>
        <dbReference type="ARBA" id="ARBA00022598"/>
    </source>
</evidence>
<evidence type="ECO:0000256" key="1">
    <source>
        <dbReference type="ARBA" id="ARBA00004869"/>
    </source>
</evidence>
<dbReference type="EMBL" id="KL662119">
    <property type="protein sequence ID" value="KFM25521.1"/>
    <property type="molecule type" value="Genomic_DNA"/>
</dbReference>
<keyword evidence="6" id="KW-0547">Nucleotide-binding</keyword>
<dbReference type="GO" id="GO:0006096">
    <property type="term" value="P:glycolytic process"/>
    <property type="evidence" value="ECO:0007669"/>
    <property type="project" value="UniProtKB-KW"/>
</dbReference>
<dbReference type="PRINTS" id="PR00985">
    <property type="entry name" value="TRNASYNTHLEU"/>
</dbReference>
<dbReference type="OrthoDB" id="15954at2759"/>
<dbReference type="Pfam" id="PF13603">
    <property type="entry name" value="tRNA-synt_1_2"/>
    <property type="match status" value="1"/>
</dbReference>
<dbReference type="SUPFAM" id="SSF47323">
    <property type="entry name" value="Anticodon-binding domain of a subclass of class I aminoacyl-tRNA synthetases"/>
    <property type="match status" value="1"/>
</dbReference>
<comment type="catalytic activity">
    <reaction evidence="14">
        <text>tRNA(Leu) + L-leucine + ATP = L-leucyl-tRNA(Leu) + AMP + diphosphate</text>
        <dbReference type="Rhea" id="RHEA:11688"/>
        <dbReference type="Rhea" id="RHEA-COMP:9613"/>
        <dbReference type="Rhea" id="RHEA-COMP:9622"/>
        <dbReference type="ChEBI" id="CHEBI:30616"/>
        <dbReference type="ChEBI" id="CHEBI:33019"/>
        <dbReference type="ChEBI" id="CHEBI:57427"/>
        <dbReference type="ChEBI" id="CHEBI:78442"/>
        <dbReference type="ChEBI" id="CHEBI:78494"/>
        <dbReference type="ChEBI" id="CHEBI:456215"/>
        <dbReference type="EC" id="6.1.1.4"/>
    </reaction>
</comment>
<dbReference type="GO" id="GO:0005524">
    <property type="term" value="F:ATP binding"/>
    <property type="evidence" value="ECO:0007669"/>
    <property type="project" value="UniProtKB-KW"/>
</dbReference>
<evidence type="ECO:0000256" key="13">
    <source>
        <dbReference type="ARBA" id="ARBA00025350"/>
    </source>
</evidence>
<keyword evidence="7" id="KW-0067">ATP-binding</keyword>
<feature type="region of interest" description="Disordered" evidence="15">
    <location>
        <begin position="51"/>
        <end position="78"/>
    </location>
</feature>
<feature type="compositionally biased region" description="Polar residues" evidence="15">
    <location>
        <begin position="53"/>
        <end position="64"/>
    </location>
</feature>
<proteinExistence type="inferred from homology"/>
<evidence type="ECO:0000259" key="16">
    <source>
        <dbReference type="SMART" id="SM00846"/>
    </source>
</evidence>
<dbReference type="InterPro" id="IPR002300">
    <property type="entry name" value="aa-tRNA-synth_Ia"/>
</dbReference>
<accession>A0A087SIG7</accession>
<dbReference type="FunFam" id="3.40.50.620:FF:000056">
    <property type="entry name" value="Leucine--tRNA ligase"/>
    <property type="match status" value="1"/>
</dbReference>
<dbReference type="Gene3D" id="3.40.50.720">
    <property type="entry name" value="NAD(P)-binding Rossmann-like Domain"/>
    <property type="match status" value="1"/>
</dbReference>
<evidence type="ECO:0000256" key="14">
    <source>
        <dbReference type="ARBA" id="ARBA00047469"/>
    </source>
</evidence>
<dbReference type="GeneID" id="23611939"/>
<dbReference type="Pfam" id="PF08264">
    <property type="entry name" value="Anticodon_1"/>
    <property type="match status" value="1"/>
</dbReference>
<dbReference type="InterPro" id="IPR009008">
    <property type="entry name" value="Val/Leu/Ile-tRNA-synth_edit"/>
</dbReference>
<evidence type="ECO:0000256" key="7">
    <source>
        <dbReference type="ARBA" id="ARBA00022840"/>
    </source>
</evidence>
<sequence>MPALHASGPLLGAAGPRSGTVRCALRCARTALTPWAGVARAPFSPRVPCTPLRSASTATTQPETETGPVPESGTGPATRHAAYPFAELEPKWQRYWEENQTFRTPEFKDLDTSKPKFYVLDMFPYPSGSGLHVGHPEGYTATDILARYKRMRGFNVLHPMGWDAFGLPAEQYAIQTGTHPAATTATNITRFRQQLRALGFSYDWRREVSTADPAYYRWTQWVFLQLHAAGLAYQAEVPVNWCPALGTVLANEEVVDGLSERGGHPVMRMPLRQWMLRITAYADRLLADLPTLDWDPAILDQQRNWIGRSEGAAISFPLTQRPDASGASASPPPYPEAIEVYTTRPDTLFGATFLVLAPEHPATLAVATPDRAAEVQAYVAAATAKSDRQRAASGVTGVFTGAYALLPATREPLPIWTAEYVLGAYGTGAIMAVPAHDERDAAFAAQYRLPSRAVVRDGEAGGTVACASAAPGLTLDGLGRAEASRAVIDWLEARGAGRGRTQYKLRDWLFARQRYWGEPFPVVFPLGPDGSPDQTSVAIPESELPLVLPEVEDFTPTGTADPPLAKATAWMQTVVPGTESPAIREASTMPQWAGSCWYYLRYIDPDNSSRLVSKEAEAYWMPVDLYVGGAEHAVLHLLYARFWHKVLFDLGHVSTPEPFQRLVSQGMILGEVEYTVHRGPGGEPVREGDAGAAAVRVRPEEVEPWAASPTGYRLRADPSTPVSARAHKMSKSRGNVINPDDVVAGYGADSLRLYEMFMGPLRDTKVWSTKGVEGVHRFLARVWRLGTERLAQPGVAPTPAQAAVMNRTVGRITEDTEAMRFNTAIAAMMEAVNAAYKWDACPRPLFETLVLLLAPYAPHIAEELWQRLGHEGSLAYASWPAFDPSLVQVDSLKLPVQVNGRVRAVIEVEREIGQGAALEAARANEAVSRHLAGKQVVKVVWVPGRALNLIVKASRLPVVTRAVVAERDPPAVNETSSKSSDKTRVGINGFGRIGRLTLRAAMQNPEVEIVAINDPFVNPEYMAYMLKYDTVHGRFKGDIDYDGSSLYLNGKQLAVSACMDPSEIAWGKSGADYICEATGVFTDTAKASAHFRGGARKVVISAPSKDAPMFVMGVNHHEYEACQDVVSNASCTTNCLAPLAKVVNDKWGIREGLMTTVHATTATQKTVDGPSRKDWRGGRGAAFNIIPSSTGAAKAVGKVLPALNGKLTGMAFRVPTADVSVVDLTVNLERGAEYGEIMAELRRASQAELAGILGFTEEAVVSSDFISDARSSIVDASAGIQLSPTFVKLLAWYDNEWGYSNRVVDLIRHMAAVDARV</sequence>
<dbReference type="GO" id="GO:0050661">
    <property type="term" value="F:NADP binding"/>
    <property type="evidence" value="ECO:0007669"/>
    <property type="project" value="InterPro"/>
</dbReference>
<dbReference type="PANTHER" id="PTHR43740">
    <property type="entry name" value="LEUCYL-TRNA SYNTHETASE"/>
    <property type="match status" value="1"/>
</dbReference>
<dbReference type="PANTHER" id="PTHR43740:SF2">
    <property type="entry name" value="LEUCINE--TRNA LIGASE, MITOCHONDRIAL"/>
    <property type="match status" value="1"/>
</dbReference>
<dbReference type="CDD" id="cd07958">
    <property type="entry name" value="Anticodon_Ia_Leu_BEm"/>
    <property type="match status" value="1"/>
</dbReference>
<evidence type="ECO:0000256" key="8">
    <source>
        <dbReference type="ARBA" id="ARBA00022917"/>
    </source>
</evidence>
<dbReference type="SMART" id="SM00846">
    <property type="entry name" value="Gp_dh_N"/>
    <property type="match status" value="1"/>
</dbReference>
<evidence type="ECO:0000256" key="12">
    <source>
        <dbReference type="ARBA" id="ARBA00023152"/>
    </source>
</evidence>
<dbReference type="InterPro" id="IPR025709">
    <property type="entry name" value="Leu_tRNA-synth_edit"/>
</dbReference>
<dbReference type="GO" id="GO:0005739">
    <property type="term" value="C:mitochondrion"/>
    <property type="evidence" value="ECO:0007669"/>
    <property type="project" value="UniProtKB-ARBA"/>
</dbReference>
<dbReference type="InterPro" id="IPR020829">
    <property type="entry name" value="GlycerAld_3-P_DH_cat"/>
</dbReference>
<dbReference type="CDD" id="cd05214">
    <property type="entry name" value="GAPDH_I_N"/>
    <property type="match status" value="1"/>
</dbReference>
<dbReference type="FunFam" id="3.40.50.620:FF:000077">
    <property type="entry name" value="Leucine--tRNA ligase"/>
    <property type="match status" value="1"/>
</dbReference>
<dbReference type="InterPro" id="IPR014729">
    <property type="entry name" value="Rossmann-like_a/b/a_fold"/>
</dbReference>
<dbReference type="SUPFAM" id="SSF52374">
    <property type="entry name" value="Nucleotidylyl transferase"/>
    <property type="match status" value="1"/>
</dbReference>
<dbReference type="eggNOG" id="KOG0435">
    <property type="taxonomic scope" value="Eukaryota"/>
</dbReference>
<dbReference type="STRING" id="3075.A0A087SIG7"/>
<dbReference type="Pfam" id="PF02800">
    <property type="entry name" value="Gp_dh_C"/>
    <property type="match status" value="1"/>
</dbReference>
<dbReference type="PROSITE" id="PS00071">
    <property type="entry name" value="GAPDH"/>
    <property type="match status" value="1"/>
</dbReference>
<dbReference type="InterPro" id="IPR006424">
    <property type="entry name" value="Glyceraldehyde-3-P_DH_1"/>
</dbReference>
<dbReference type="SUPFAM" id="SSF51735">
    <property type="entry name" value="NAD(P)-binding Rossmann-fold domains"/>
    <property type="match status" value="1"/>
</dbReference>
<keyword evidence="8" id="KW-0648">Protein biosynthesis</keyword>
<dbReference type="eggNOG" id="KOG0657">
    <property type="taxonomic scope" value="Eukaryota"/>
</dbReference>
<dbReference type="GO" id="GO:0004823">
    <property type="term" value="F:leucine-tRNA ligase activity"/>
    <property type="evidence" value="ECO:0007669"/>
    <property type="project" value="UniProtKB-EC"/>
</dbReference>
<dbReference type="InterPro" id="IPR020830">
    <property type="entry name" value="GlycerAld_3-P_DH_AS"/>
</dbReference>
<evidence type="ECO:0000256" key="3">
    <source>
        <dbReference type="ARBA" id="ARBA00007406"/>
    </source>
</evidence>
<keyword evidence="11" id="KW-0030">Aminoacyl-tRNA synthetase</keyword>
<dbReference type="CDD" id="cd18126">
    <property type="entry name" value="GAPDH_I_C"/>
    <property type="match status" value="1"/>
</dbReference>
<comment type="similarity">
    <text evidence="2">Belongs to the class-I aminoacyl-tRNA synthetase family.</text>
</comment>
<feature type="domain" description="Glyceraldehyde 3-phosphate dehydrogenase NAD(P) binding" evidence="16">
    <location>
        <begin position="983"/>
        <end position="1131"/>
    </location>
</feature>
<evidence type="ECO:0000256" key="9">
    <source>
        <dbReference type="ARBA" id="ARBA00023002"/>
    </source>
</evidence>
<keyword evidence="5 17" id="KW-0436">Ligase</keyword>
<keyword evidence="10" id="KW-0520">NAD</keyword>
<dbReference type="GO" id="GO:0002161">
    <property type="term" value="F:aminoacyl-tRNA deacylase activity"/>
    <property type="evidence" value="ECO:0007669"/>
    <property type="project" value="InterPro"/>
</dbReference>
<dbReference type="CDD" id="cd00812">
    <property type="entry name" value="LeuRS_core"/>
    <property type="match status" value="1"/>
</dbReference>
<dbReference type="NCBIfam" id="TIGR01534">
    <property type="entry name" value="GAPDH-I"/>
    <property type="match status" value="1"/>
</dbReference>
<evidence type="ECO:0000256" key="10">
    <source>
        <dbReference type="ARBA" id="ARBA00023027"/>
    </source>
</evidence>
<evidence type="ECO:0000256" key="4">
    <source>
        <dbReference type="ARBA" id="ARBA00011881"/>
    </source>
</evidence>
<keyword evidence="9" id="KW-0560">Oxidoreductase</keyword>
<dbReference type="KEGG" id="apro:F751_0548"/>
<dbReference type="Pfam" id="PF00044">
    <property type="entry name" value="Gp_dh_N"/>
    <property type="match status" value="1"/>
</dbReference>
<keyword evidence="12" id="KW-0324">Glycolysis</keyword>
<dbReference type="FunFam" id="3.30.360.10:FF:000001">
    <property type="entry name" value="Glyceraldehyde-3-phosphate dehydrogenase"/>
    <property type="match status" value="1"/>
</dbReference>
<dbReference type="Gene3D" id="3.30.360.10">
    <property type="entry name" value="Dihydrodipicolinate Reductase, domain 2"/>
    <property type="match status" value="1"/>
</dbReference>
<dbReference type="InterPro" id="IPR036291">
    <property type="entry name" value="NAD(P)-bd_dom_sf"/>
</dbReference>
<evidence type="ECO:0000313" key="18">
    <source>
        <dbReference type="Proteomes" id="UP000028924"/>
    </source>
</evidence>
<dbReference type="NCBIfam" id="TIGR00396">
    <property type="entry name" value="leuS_bact"/>
    <property type="match status" value="1"/>
</dbReference>
<evidence type="ECO:0000256" key="11">
    <source>
        <dbReference type="ARBA" id="ARBA00023146"/>
    </source>
</evidence>
<dbReference type="GO" id="GO:0006429">
    <property type="term" value="P:leucyl-tRNA aminoacylation"/>
    <property type="evidence" value="ECO:0007669"/>
    <property type="project" value="InterPro"/>
</dbReference>
<dbReference type="InterPro" id="IPR002302">
    <property type="entry name" value="Leu-tRNA-ligase"/>
</dbReference>
<dbReference type="Gene3D" id="1.10.730.10">
    <property type="entry name" value="Isoleucyl-tRNA Synthetase, Domain 1"/>
    <property type="match status" value="1"/>
</dbReference>